<reference evidence="2" key="1">
    <citation type="submission" date="2021-01" db="EMBL/GenBank/DDBJ databases">
        <title>Genome public.</title>
        <authorList>
            <person name="Liu C."/>
            <person name="Sun Q."/>
        </authorList>
    </citation>
    <scope>NUCLEOTIDE SEQUENCE [LARGE SCALE GENOMIC DNA]</scope>
    <source>
        <strain evidence="2">YIM B02505</strain>
    </source>
</reference>
<evidence type="ECO:0000313" key="1">
    <source>
        <dbReference type="EMBL" id="MBK1809220.1"/>
    </source>
</evidence>
<dbReference type="RefSeq" id="WP_338025429.1">
    <property type="nucleotide sequence ID" value="NZ_JAENHN010000004.1"/>
</dbReference>
<accession>A0ABS1EIN8</accession>
<feature type="non-terminal residue" evidence="1">
    <location>
        <position position="1"/>
    </location>
</feature>
<feature type="non-terminal residue" evidence="1">
    <location>
        <position position="178"/>
    </location>
</feature>
<evidence type="ECO:0000313" key="2">
    <source>
        <dbReference type="Proteomes" id="UP000596739"/>
    </source>
</evidence>
<organism evidence="1 2">
    <name type="scientific">Clostridium yunnanense</name>
    <dbReference type="NCBI Taxonomy" id="2800325"/>
    <lineage>
        <taxon>Bacteria</taxon>
        <taxon>Bacillati</taxon>
        <taxon>Bacillota</taxon>
        <taxon>Clostridia</taxon>
        <taxon>Eubacteriales</taxon>
        <taxon>Clostridiaceae</taxon>
        <taxon>Clostridium</taxon>
    </lineage>
</organism>
<gene>
    <name evidence="1" type="ORF">JHL18_00975</name>
</gene>
<sequence length="178" mass="19876">DQLRELTEKVNKANPDALKDKTLEKVYNLSLLLKSQIYQLDEEVEVSLKIDDSILNKMLAVQCIDEAGNLQTVQATVENGFFKFKTTKLSQYGIVSIKDSIPEVNKIALDNVIKKAEAIEKALYTDESIKVLNSALDSAKATYSDNNATQKQVDDQVEALEQAIISLEKKKDDPVIEV</sequence>
<comment type="caution">
    <text evidence="1">The sequence shown here is derived from an EMBL/GenBank/DDBJ whole genome shotgun (WGS) entry which is preliminary data.</text>
</comment>
<dbReference type="EMBL" id="JAENHN010000004">
    <property type="protein sequence ID" value="MBK1809220.1"/>
    <property type="molecule type" value="Genomic_DNA"/>
</dbReference>
<dbReference type="Proteomes" id="UP000596739">
    <property type="component" value="Unassembled WGS sequence"/>
</dbReference>
<dbReference type="Gene3D" id="1.20.1270.90">
    <property type="entry name" value="AF1782-like"/>
    <property type="match status" value="1"/>
</dbReference>
<keyword evidence="2" id="KW-1185">Reference proteome</keyword>
<protein>
    <submittedName>
        <fullName evidence="1">Uncharacterized protein</fullName>
    </submittedName>
</protein>
<proteinExistence type="predicted"/>
<name>A0ABS1EIN8_9CLOT</name>